<sequence length="185" mass="20956">MKFPDYPWLQEAWEQVQRFAKESRCYKTSRIFPTDVNNHNTLFGGKLMAYIDDIASIAATKHSRCSVVTASTDSVDFLSPVRPSDSVCLEAYVTWTGRSSMEVFVKVSTEDLLSGTRKIAATSFLTFVALNAEGRPSPVPQVVPESEEERKLFETAEARAEMRRLRREQSRNFAGVLTTTFPWET</sequence>
<evidence type="ECO:0000256" key="1">
    <source>
        <dbReference type="ARBA" id="ARBA00010458"/>
    </source>
</evidence>
<dbReference type="InterPro" id="IPR006683">
    <property type="entry name" value="Thioestr_dom"/>
</dbReference>
<evidence type="ECO:0000256" key="2">
    <source>
        <dbReference type="ARBA" id="ARBA00022801"/>
    </source>
</evidence>
<comment type="similarity">
    <text evidence="1">Belongs to the acyl coenzyme A hydrolase family.</text>
</comment>
<dbReference type="PANTHER" id="PTHR11049">
    <property type="entry name" value="ACYL COENZYME A THIOESTER HYDROLASE"/>
    <property type="match status" value="1"/>
</dbReference>
<dbReference type="SUPFAM" id="SSF54637">
    <property type="entry name" value="Thioesterase/thiol ester dehydrase-isomerase"/>
    <property type="match status" value="1"/>
</dbReference>
<dbReference type="AlphaFoldDB" id="F8FCH8"/>
<dbReference type="InterPro" id="IPR029069">
    <property type="entry name" value="HotDog_dom_sf"/>
</dbReference>
<evidence type="ECO:0000313" key="5">
    <source>
        <dbReference type="EMBL" id="AEI45297.1"/>
    </source>
</evidence>
<dbReference type="InterPro" id="IPR033120">
    <property type="entry name" value="HOTDOG_ACOT"/>
</dbReference>
<gene>
    <name evidence="5" type="ordered locus">KNP414_06778</name>
</gene>
<dbReference type="Gene3D" id="3.10.129.10">
    <property type="entry name" value="Hotdog Thioesterase"/>
    <property type="match status" value="1"/>
</dbReference>
<dbReference type="GO" id="GO:0052816">
    <property type="term" value="F:long-chain fatty acyl-CoA hydrolase activity"/>
    <property type="evidence" value="ECO:0007669"/>
    <property type="project" value="TreeGrafter"/>
</dbReference>
<feature type="domain" description="HotDog ACOT-type" evidence="4">
    <location>
        <begin position="21"/>
        <end position="133"/>
    </location>
</feature>
<dbReference type="InterPro" id="IPR040170">
    <property type="entry name" value="Cytosol_ACT"/>
</dbReference>
<dbReference type="PROSITE" id="PS51770">
    <property type="entry name" value="HOTDOG_ACOT"/>
    <property type="match status" value="1"/>
</dbReference>
<dbReference type="CDD" id="cd03442">
    <property type="entry name" value="BFIT_BACH"/>
    <property type="match status" value="1"/>
</dbReference>
<dbReference type="KEGG" id="pms:KNP414_06778"/>
<evidence type="ECO:0000313" key="6">
    <source>
        <dbReference type="Proteomes" id="UP000006620"/>
    </source>
</evidence>
<dbReference type="Pfam" id="PF03061">
    <property type="entry name" value="4HBT"/>
    <property type="match status" value="1"/>
</dbReference>
<name>F8FCH8_PAEMK</name>
<dbReference type="PATRIC" id="fig|1036673.3.peg.6326"/>
<dbReference type="Proteomes" id="UP000006620">
    <property type="component" value="Chromosome"/>
</dbReference>
<dbReference type="EMBL" id="CP002869">
    <property type="protein sequence ID" value="AEI45297.1"/>
    <property type="molecule type" value="Genomic_DNA"/>
</dbReference>
<dbReference type="GO" id="GO:0005829">
    <property type="term" value="C:cytosol"/>
    <property type="evidence" value="ECO:0007669"/>
    <property type="project" value="TreeGrafter"/>
</dbReference>
<dbReference type="RefSeq" id="WP_013920441.1">
    <property type="nucleotide sequence ID" value="NC_015690.1"/>
</dbReference>
<dbReference type="GO" id="GO:0009062">
    <property type="term" value="P:fatty acid catabolic process"/>
    <property type="evidence" value="ECO:0007669"/>
    <property type="project" value="TreeGrafter"/>
</dbReference>
<accession>F8FCH8</accession>
<keyword evidence="2 3" id="KW-0378">Hydrolase</keyword>
<dbReference type="GO" id="GO:0006637">
    <property type="term" value="P:acyl-CoA metabolic process"/>
    <property type="evidence" value="ECO:0007669"/>
    <property type="project" value="TreeGrafter"/>
</dbReference>
<dbReference type="PANTHER" id="PTHR11049:SF24">
    <property type="entry name" value="CYTOSOLIC ACYL COENZYME A THIOESTER HYDROLASE"/>
    <property type="match status" value="1"/>
</dbReference>
<protein>
    <submittedName>
        <fullName evidence="5">Thioesterase superfamily protein</fullName>
    </submittedName>
</protein>
<reference evidence="5 6" key="2">
    <citation type="journal article" date="2013" name="Genome Announc.">
        <title>Genome Sequence of Growth-Improving Paenibacillus mucilaginosus Strain KNP414.</title>
        <authorList>
            <person name="Lu J.J."/>
            <person name="Wang J.F."/>
            <person name="Hu X.F."/>
        </authorList>
    </citation>
    <scope>NUCLEOTIDE SEQUENCE [LARGE SCALE GENOMIC DNA]</scope>
    <source>
        <strain evidence="5 6">KNP414</strain>
    </source>
</reference>
<reference evidence="6" key="1">
    <citation type="submission" date="2011-06" db="EMBL/GenBank/DDBJ databases">
        <title>Complete genome sequence of Paenibacillus mucilaginosus KNP414.</title>
        <authorList>
            <person name="Wang J."/>
            <person name="Hu S."/>
            <person name="Hu X."/>
            <person name="Zhang B."/>
            <person name="Dong D."/>
            <person name="Zhang S."/>
            <person name="Zhao K."/>
            <person name="Wu D."/>
        </authorList>
    </citation>
    <scope>NUCLEOTIDE SEQUENCE [LARGE SCALE GENOMIC DNA]</scope>
    <source>
        <strain evidence="6">KNP414</strain>
    </source>
</reference>
<organism evidence="5 6">
    <name type="scientific">Paenibacillus mucilaginosus (strain KNP414)</name>
    <dbReference type="NCBI Taxonomy" id="1036673"/>
    <lineage>
        <taxon>Bacteria</taxon>
        <taxon>Bacillati</taxon>
        <taxon>Bacillota</taxon>
        <taxon>Bacilli</taxon>
        <taxon>Bacillales</taxon>
        <taxon>Paenibacillaceae</taxon>
        <taxon>Paenibacillus</taxon>
    </lineage>
</organism>
<evidence type="ECO:0000256" key="3">
    <source>
        <dbReference type="PROSITE-ProRule" id="PRU01106"/>
    </source>
</evidence>
<proteinExistence type="inferred from homology"/>
<dbReference type="HOGENOM" id="CLU_050164_3_1_9"/>
<evidence type="ECO:0000259" key="4">
    <source>
        <dbReference type="PROSITE" id="PS51770"/>
    </source>
</evidence>